<dbReference type="SUPFAM" id="SSF52833">
    <property type="entry name" value="Thioredoxin-like"/>
    <property type="match status" value="1"/>
</dbReference>
<gene>
    <name evidence="3" type="ORF">IAC47_01305</name>
</gene>
<dbReference type="Proteomes" id="UP000824267">
    <property type="component" value="Unassembled WGS sequence"/>
</dbReference>
<dbReference type="PROSITE" id="PS51257">
    <property type="entry name" value="PROKAR_LIPOPROTEIN"/>
    <property type="match status" value="1"/>
</dbReference>
<feature type="signal peptide" evidence="1">
    <location>
        <begin position="1"/>
        <end position="20"/>
    </location>
</feature>
<comment type="caution">
    <text evidence="3">The sequence shown here is derived from an EMBL/GenBank/DDBJ whole genome shotgun (WGS) entry which is preliminary data.</text>
</comment>
<keyword evidence="1" id="KW-0732">Signal</keyword>
<name>A0A9D1RHU2_9BACT</name>
<evidence type="ECO:0000313" key="4">
    <source>
        <dbReference type="Proteomes" id="UP000824267"/>
    </source>
</evidence>
<dbReference type="Pfam" id="PF11551">
    <property type="entry name" value="Omp28"/>
    <property type="match status" value="1"/>
</dbReference>
<feature type="domain" description="Secretion system C-terminal sorting" evidence="2">
    <location>
        <begin position="504"/>
        <end position="580"/>
    </location>
</feature>
<dbReference type="InterPro" id="IPR026444">
    <property type="entry name" value="Secre_tail"/>
</dbReference>
<dbReference type="NCBIfam" id="TIGR04183">
    <property type="entry name" value="Por_Secre_tail"/>
    <property type="match status" value="1"/>
</dbReference>
<dbReference type="AlphaFoldDB" id="A0A9D1RHU2"/>
<proteinExistence type="predicted"/>
<evidence type="ECO:0000256" key="1">
    <source>
        <dbReference type="SAM" id="SignalP"/>
    </source>
</evidence>
<organism evidence="3 4">
    <name type="scientific">Candidatus Onthomorpha intestinigallinarum</name>
    <dbReference type="NCBI Taxonomy" id="2840880"/>
    <lineage>
        <taxon>Bacteria</taxon>
        <taxon>Pseudomonadati</taxon>
        <taxon>Bacteroidota</taxon>
        <taxon>Bacteroidia</taxon>
        <taxon>Bacteroidales</taxon>
        <taxon>Candidatus Onthomorpha</taxon>
    </lineage>
</organism>
<dbReference type="Pfam" id="PF18962">
    <property type="entry name" value="Por_Secre_tail"/>
    <property type="match status" value="1"/>
</dbReference>
<accession>A0A9D1RHU2</accession>
<reference evidence="3" key="1">
    <citation type="journal article" date="2021" name="PeerJ">
        <title>Extensive microbial diversity within the chicken gut microbiome revealed by metagenomics and culture.</title>
        <authorList>
            <person name="Gilroy R."/>
            <person name="Ravi A."/>
            <person name="Getino M."/>
            <person name="Pursley I."/>
            <person name="Horton D.L."/>
            <person name="Alikhan N.F."/>
            <person name="Baker D."/>
            <person name="Gharbi K."/>
            <person name="Hall N."/>
            <person name="Watson M."/>
            <person name="Adriaenssens E.M."/>
            <person name="Foster-Nyarko E."/>
            <person name="Jarju S."/>
            <person name="Secka A."/>
            <person name="Antonio M."/>
            <person name="Oren A."/>
            <person name="Chaudhuri R.R."/>
            <person name="La Ragione R."/>
            <person name="Hildebrand F."/>
            <person name="Pallen M.J."/>
        </authorList>
    </citation>
    <scope>NUCLEOTIDE SEQUENCE</scope>
    <source>
        <strain evidence="3">Gambia16-930</strain>
    </source>
</reference>
<evidence type="ECO:0000313" key="3">
    <source>
        <dbReference type="EMBL" id="HIW86902.1"/>
    </source>
</evidence>
<protein>
    <submittedName>
        <fullName evidence="3">Omp28-related outer membrane protein</fullName>
    </submittedName>
</protein>
<evidence type="ECO:0000259" key="2">
    <source>
        <dbReference type="Pfam" id="PF18962"/>
    </source>
</evidence>
<dbReference type="InterPro" id="IPR013783">
    <property type="entry name" value="Ig-like_fold"/>
</dbReference>
<feature type="chain" id="PRO_5038416457" evidence="1">
    <location>
        <begin position="21"/>
        <end position="582"/>
    </location>
</feature>
<dbReference type="InterPro" id="IPR036249">
    <property type="entry name" value="Thioredoxin-like_sf"/>
</dbReference>
<reference evidence="3" key="2">
    <citation type="submission" date="2021-04" db="EMBL/GenBank/DDBJ databases">
        <authorList>
            <person name="Gilroy R."/>
        </authorList>
    </citation>
    <scope>NUCLEOTIDE SEQUENCE</scope>
    <source>
        <strain evidence="3">Gambia16-930</strain>
    </source>
</reference>
<dbReference type="InterPro" id="IPR021615">
    <property type="entry name" value="Omp28"/>
</dbReference>
<dbReference type="Gene3D" id="2.60.40.10">
    <property type="entry name" value="Immunoglobulins"/>
    <property type="match status" value="1"/>
</dbReference>
<dbReference type="EMBL" id="DXGG01000046">
    <property type="protein sequence ID" value="HIW86902.1"/>
    <property type="molecule type" value="Genomic_DNA"/>
</dbReference>
<sequence>MKKILSLSILGLFACFCANAQTPEFVSTEPSNKNVIIEEFTGINCGYCPMGHKAVREYEEANPGRAFGINIHQGIYASAYTTQWGNAIANQTGLSGYPSGTVNRHVFSGTTTAIHPADCAQYADIIKEQSSFVNVAAQATIDAETRTLTIDVEAYYTADAETGMNLLNVALLQDSIIGTQSGSSYNPEQVTSDGQYIHMNMLRDLITGQWGDTIQVEEGVIPAGTLFQKTYTYQIPTIISNEPVKLTHLNLVVFITKDKQEIYTGSKCIPTVENIPPTGINVAAEGLTVENLLGCNDLIKPTLTVSNIGRNITSMQIEYSSDVTPAQVFDWTGNLPFEQIMNIELPEISTTVGSATNVSAKILTVDGEAVESTPVTISVNKDAPKEAKGDKLKVIIKTDQYAYETSWAIKDANGNVIAEKSYNAQVVTRDTVEVPISELACYVFEIMDEYGDGGATYSVFDGSNNRIIYGSGGTYKDYKGIDIQVTTLVALQEAEGAIIQTLAYPNPANDKLNLEISMAQSSTANISVVDMLGREVIRLGDINLTTGNNLIEINTSSLNSGAYFVKIMSNDGITSKKIAINR</sequence>